<dbReference type="InterPro" id="IPR015919">
    <property type="entry name" value="Cadherin-like_sf"/>
</dbReference>
<dbReference type="GO" id="GO:0005509">
    <property type="term" value="F:calcium ion binding"/>
    <property type="evidence" value="ECO:0007669"/>
    <property type="project" value="UniProtKB-UniRule"/>
</dbReference>
<reference evidence="5 6" key="1">
    <citation type="submission" date="2023-10" db="EMBL/GenBank/DDBJ databases">
        <title>Genomes of two closely related lineages of the louse Polyplax serrata with different host specificities.</title>
        <authorList>
            <person name="Martinu J."/>
            <person name="Tarabai H."/>
            <person name="Stefka J."/>
            <person name="Hypsa V."/>
        </authorList>
    </citation>
    <scope>NUCLEOTIDE SEQUENCE [LARGE SCALE GENOMIC DNA]</scope>
    <source>
        <strain evidence="5">HR10_N</strain>
    </source>
</reference>
<sequence length="357" mass="40746">MSKLKFEVHSEIVHLIKIRTVSEAYAQQLYNENSPPILTLDRSWDLLVSEPVGTVITRVKAFDQENDVLTFGLEMIDSNRENPFIIDPDTGVVKLNKSLEKRAGEKFLMYVTVNDGQLTMKTEVFVNIKTKVGSKGPQLNKSSRPPYYPTYLLPSPPVVKSEVVPPPKYTPVLQESPKRKTEIDTTTDKSNDDKKDTTHHTLVTNPKINATEDSTSSPSNKIAYTIIPTTAICGILLFAALIIYLFRRRLCKYRNKLQKDDMRKESLGGIVTEDPIAMHHWRGPRAFSNRYEGWDPDRNPMPPPIQNTRESISKSGDKWEFPRHHLKVFNILGEGCFGQVWRCEALNIDGKYQQRSQ</sequence>
<dbReference type="Proteomes" id="UP001372834">
    <property type="component" value="Unassembled WGS sequence"/>
</dbReference>
<keyword evidence="1" id="KW-0106">Calcium</keyword>
<comment type="caution">
    <text evidence="5">The sequence shown here is derived from an EMBL/GenBank/DDBJ whole genome shotgun (WGS) entry which is preliminary data.</text>
</comment>
<keyword evidence="3" id="KW-0472">Membrane</keyword>
<dbReference type="GO" id="GO:0016020">
    <property type="term" value="C:membrane"/>
    <property type="evidence" value="ECO:0007669"/>
    <property type="project" value="InterPro"/>
</dbReference>
<organism evidence="5 6">
    <name type="scientific">Polyplax serrata</name>
    <name type="common">Common mouse louse</name>
    <dbReference type="NCBI Taxonomy" id="468196"/>
    <lineage>
        <taxon>Eukaryota</taxon>
        <taxon>Metazoa</taxon>
        <taxon>Ecdysozoa</taxon>
        <taxon>Arthropoda</taxon>
        <taxon>Hexapoda</taxon>
        <taxon>Insecta</taxon>
        <taxon>Pterygota</taxon>
        <taxon>Neoptera</taxon>
        <taxon>Paraneoptera</taxon>
        <taxon>Psocodea</taxon>
        <taxon>Troctomorpha</taxon>
        <taxon>Phthiraptera</taxon>
        <taxon>Anoplura</taxon>
        <taxon>Polyplacidae</taxon>
        <taxon>Polyplax</taxon>
    </lineage>
</organism>
<dbReference type="PROSITE" id="PS50268">
    <property type="entry name" value="CADHERIN_2"/>
    <property type="match status" value="1"/>
</dbReference>
<evidence type="ECO:0000259" key="4">
    <source>
        <dbReference type="PROSITE" id="PS50268"/>
    </source>
</evidence>
<dbReference type="GO" id="GO:0007156">
    <property type="term" value="P:homophilic cell adhesion via plasma membrane adhesion molecules"/>
    <property type="evidence" value="ECO:0007669"/>
    <property type="project" value="InterPro"/>
</dbReference>
<feature type="transmembrane region" description="Helical" evidence="3">
    <location>
        <begin position="222"/>
        <end position="246"/>
    </location>
</feature>
<dbReference type="Gene3D" id="2.60.40.60">
    <property type="entry name" value="Cadherins"/>
    <property type="match status" value="1"/>
</dbReference>
<evidence type="ECO:0000256" key="1">
    <source>
        <dbReference type="PROSITE-ProRule" id="PRU00043"/>
    </source>
</evidence>
<feature type="domain" description="Cadherin" evidence="4">
    <location>
        <begin position="49"/>
        <end position="139"/>
    </location>
</feature>
<evidence type="ECO:0000313" key="6">
    <source>
        <dbReference type="Proteomes" id="UP001372834"/>
    </source>
</evidence>
<feature type="region of interest" description="Disordered" evidence="2">
    <location>
        <begin position="292"/>
        <end position="311"/>
    </location>
</feature>
<dbReference type="CDD" id="cd11304">
    <property type="entry name" value="Cadherin_repeat"/>
    <property type="match status" value="1"/>
</dbReference>
<evidence type="ECO:0000313" key="5">
    <source>
        <dbReference type="EMBL" id="KAK6645063.1"/>
    </source>
</evidence>
<feature type="compositionally biased region" description="Basic and acidic residues" evidence="2">
    <location>
        <begin position="176"/>
        <end position="199"/>
    </location>
</feature>
<dbReference type="AlphaFoldDB" id="A0AAN8SDP2"/>
<accession>A0AAN8SDP2</accession>
<proteinExistence type="predicted"/>
<dbReference type="InterPro" id="IPR002126">
    <property type="entry name" value="Cadherin-like_dom"/>
</dbReference>
<evidence type="ECO:0000256" key="3">
    <source>
        <dbReference type="SAM" id="Phobius"/>
    </source>
</evidence>
<dbReference type="SUPFAM" id="SSF49313">
    <property type="entry name" value="Cadherin-like"/>
    <property type="match status" value="1"/>
</dbReference>
<protein>
    <recommendedName>
        <fullName evidence="4">Cadherin domain-containing protein</fullName>
    </recommendedName>
</protein>
<feature type="region of interest" description="Disordered" evidence="2">
    <location>
        <begin position="164"/>
        <end position="201"/>
    </location>
</feature>
<evidence type="ECO:0000256" key="2">
    <source>
        <dbReference type="SAM" id="MobiDB-lite"/>
    </source>
</evidence>
<keyword evidence="3" id="KW-1133">Transmembrane helix</keyword>
<keyword evidence="3" id="KW-0812">Transmembrane</keyword>
<gene>
    <name evidence="5" type="ORF">RUM43_001339</name>
</gene>
<name>A0AAN8SDP2_POLSC</name>
<dbReference type="EMBL" id="JAWJWE010000001">
    <property type="protein sequence ID" value="KAK6645063.1"/>
    <property type="molecule type" value="Genomic_DNA"/>
</dbReference>
<dbReference type="Gene3D" id="3.30.200.20">
    <property type="entry name" value="Phosphorylase Kinase, domain 1"/>
    <property type="match status" value="1"/>
</dbReference>